<evidence type="ECO:0000256" key="7">
    <source>
        <dbReference type="ARBA" id="ARBA00023175"/>
    </source>
</evidence>
<dbReference type="SMART" id="SM01132">
    <property type="entry name" value="DIL"/>
    <property type="match status" value="1"/>
</dbReference>
<evidence type="ECO:0000256" key="5">
    <source>
        <dbReference type="ARBA" id="ARBA00023054"/>
    </source>
</evidence>
<dbReference type="Gene3D" id="1.20.120.720">
    <property type="entry name" value="Myosin VI head, motor domain, U50 subdomain"/>
    <property type="match status" value="1"/>
</dbReference>
<feature type="region of interest" description="Disordered" evidence="11">
    <location>
        <begin position="1600"/>
        <end position="1620"/>
    </location>
</feature>
<feature type="region of interest" description="Disordered" evidence="11">
    <location>
        <begin position="620"/>
        <end position="643"/>
    </location>
</feature>
<dbReference type="PANTHER" id="PTHR13140:SF706">
    <property type="entry name" value="DILUTE CLASS UNCONVENTIONAL MYOSIN, ISOFORM C"/>
    <property type="match status" value="1"/>
</dbReference>
<comment type="similarity">
    <text evidence="1 9">Belongs to the TRAFAC class myosin-kinesin ATPase superfamily. Myosin family.</text>
</comment>
<dbReference type="Gene3D" id="1.20.58.530">
    <property type="match status" value="1"/>
</dbReference>
<keyword evidence="4" id="KW-0112">Calmodulin-binding</keyword>
<dbReference type="InterPro" id="IPR036961">
    <property type="entry name" value="Kinesin_motor_dom_sf"/>
</dbReference>
<comment type="caution">
    <text evidence="14">The sequence shown here is derived from an EMBL/GenBank/DDBJ whole genome shotgun (WGS) entry which is preliminary data.</text>
</comment>
<dbReference type="InterPro" id="IPR058662">
    <property type="entry name" value="Myo5a/b_dom"/>
</dbReference>
<feature type="coiled-coil region" evidence="10">
    <location>
        <begin position="983"/>
        <end position="1110"/>
    </location>
</feature>
<dbReference type="Gene3D" id="6.20.240.20">
    <property type="match status" value="1"/>
</dbReference>
<evidence type="ECO:0000256" key="2">
    <source>
        <dbReference type="ARBA" id="ARBA00022741"/>
    </source>
</evidence>
<keyword evidence="6 9" id="KW-0518">Myosin</keyword>
<proteinExistence type="inferred from homology"/>
<dbReference type="Gene3D" id="3.40.850.10">
    <property type="entry name" value="Kinesin motor domain"/>
    <property type="match status" value="1"/>
</dbReference>
<keyword evidence="8 9" id="KW-0009">Actin-binding</keyword>
<dbReference type="InterPro" id="IPR027417">
    <property type="entry name" value="P-loop_NTPase"/>
</dbReference>
<evidence type="ECO:0000259" key="12">
    <source>
        <dbReference type="PROSITE" id="PS51126"/>
    </source>
</evidence>
<dbReference type="SMART" id="SM00242">
    <property type="entry name" value="MYSc"/>
    <property type="match status" value="1"/>
</dbReference>
<dbReference type="CDD" id="cd01380">
    <property type="entry name" value="MYSc_Myo5"/>
    <property type="match status" value="1"/>
</dbReference>
<evidence type="ECO:0000259" key="13">
    <source>
        <dbReference type="PROSITE" id="PS51456"/>
    </source>
</evidence>
<keyword evidence="15" id="KW-1185">Reference proteome</keyword>
<dbReference type="PROSITE" id="PS50096">
    <property type="entry name" value="IQ"/>
    <property type="match status" value="5"/>
</dbReference>
<evidence type="ECO:0008006" key="16">
    <source>
        <dbReference type="Google" id="ProtNLM"/>
    </source>
</evidence>
<reference evidence="14 15" key="1">
    <citation type="submission" date="2024-02" db="EMBL/GenBank/DDBJ databases">
        <authorList>
            <person name="Daric V."/>
            <person name="Darras S."/>
        </authorList>
    </citation>
    <scope>NUCLEOTIDE SEQUENCE [LARGE SCALE GENOMIC DNA]</scope>
</reference>
<dbReference type="InterPro" id="IPR002710">
    <property type="entry name" value="Dilute_dom"/>
</dbReference>
<dbReference type="Pfam" id="PF25966">
    <property type="entry name" value="Myo5a"/>
    <property type="match status" value="1"/>
</dbReference>
<accession>A0ABP0GWV5</accession>
<dbReference type="SUPFAM" id="SSF52540">
    <property type="entry name" value="P-loop containing nucleoside triphosphate hydrolases"/>
    <property type="match status" value="3"/>
</dbReference>
<dbReference type="Gene3D" id="1.20.5.190">
    <property type="match status" value="3"/>
</dbReference>
<evidence type="ECO:0000256" key="6">
    <source>
        <dbReference type="ARBA" id="ARBA00023123"/>
    </source>
</evidence>
<feature type="region of interest" description="Disordered" evidence="11">
    <location>
        <begin position="1390"/>
        <end position="1422"/>
    </location>
</feature>
<feature type="binding site" evidence="9">
    <location>
        <begin position="169"/>
        <end position="176"/>
    </location>
    <ligand>
        <name>ATP</name>
        <dbReference type="ChEBI" id="CHEBI:30616"/>
    </ligand>
</feature>
<evidence type="ECO:0000256" key="4">
    <source>
        <dbReference type="ARBA" id="ARBA00022860"/>
    </source>
</evidence>
<feature type="coiled-coil region" evidence="10">
    <location>
        <begin position="1298"/>
        <end position="1382"/>
    </location>
</feature>
<feature type="coiled-coil region" evidence="10">
    <location>
        <begin position="1143"/>
        <end position="1241"/>
    </location>
</feature>
<dbReference type="Proteomes" id="UP001642483">
    <property type="component" value="Unassembled WGS sequence"/>
</dbReference>
<keyword evidence="2 9" id="KW-0547">Nucleotide-binding</keyword>
<evidence type="ECO:0000256" key="10">
    <source>
        <dbReference type="SAM" id="Coils"/>
    </source>
</evidence>
<name>A0ABP0GWV5_CLALP</name>
<evidence type="ECO:0000256" key="9">
    <source>
        <dbReference type="PROSITE-ProRule" id="PRU00782"/>
    </source>
</evidence>
<keyword evidence="3 9" id="KW-0067">ATP-binding</keyword>
<evidence type="ECO:0000313" key="14">
    <source>
        <dbReference type="EMBL" id="CAK8696216.1"/>
    </source>
</evidence>
<evidence type="ECO:0000256" key="1">
    <source>
        <dbReference type="ARBA" id="ARBA00008314"/>
    </source>
</evidence>
<dbReference type="Pfam" id="PF01843">
    <property type="entry name" value="DIL"/>
    <property type="match status" value="1"/>
</dbReference>
<dbReference type="PROSITE" id="PS51456">
    <property type="entry name" value="MYOSIN_MOTOR"/>
    <property type="match status" value="1"/>
</dbReference>
<evidence type="ECO:0000313" key="15">
    <source>
        <dbReference type="Proteomes" id="UP001642483"/>
    </source>
</evidence>
<keyword evidence="5 10" id="KW-0175">Coiled coil</keyword>
<feature type="domain" description="Myosin motor" evidence="13">
    <location>
        <begin position="75"/>
        <end position="776"/>
    </location>
</feature>
<dbReference type="CDD" id="cd15470">
    <property type="entry name" value="Myo5_CBD"/>
    <property type="match status" value="1"/>
</dbReference>
<feature type="domain" description="Dilute" evidence="12">
    <location>
        <begin position="1496"/>
        <end position="1775"/>
    </location>
</feature>
<evidence type="ECO:0000256" key="11">
    <source>
        <dbReference type="SAM" id="MobiDB-lite"/>
    </source>
</evidence>
<dbReference type="PANTHER" id="PTHR13140">
    <property type="entry name" value="MYOSIN"/>
    <property type="match status" value="1"/>
</dbReference>
<gene>
    <name evidence="14" type="ORF">CVLEPA_LOCUS29388</name>
</gene>
<keyword evidence="7 9" id="KW-0505">Motor protein</keyword>
<feature type="region of interest" description="Actin-binding" evidence="9">
    <location>
        <begin position="655"/>
        <end position="677"/>
    </location>
</feature>
<dbReference type="SMART" id="SM00015">
    <property type="entry name" value="IQ"/>
    <property type="match status" value="6"/>
</dbReference>
<sequence length="1824" mass="211045">MKVTEIYTKETRVWVPDAENVWRGASLQSDYHEGDKEIMVLLEALEGELEDTETKVIKLKNSSELPPLRNPDILVGENDLTSLSYLHEPAVLHNLQIRFVERNVIYTYCGIVLVAINPYEEMSIYSDDFIQLYSGRNLGEMDPHIFAIAEEAFRQMSRDERNQSIIVTGESGAGKTVSAKYAMRYFASVGGSLDESTIEQKVLASNPIMEAIGNAKTTRNDNSSRFGKYIQIGFNRRYHIIGANMRTYLLEKSRVVSQAMEERNYHIFYQLCSCADYPQFQPLKLRPASHFEYTRIGNCIEIDGVDDRQEFQETVHALTLLGVSSKHQSLVFRLLSSILHLGNIDIEESENNSDSCFVKLDDESLLAMCELLGIESQQMAHWFCNKKITTMAEVLVSPLTYDQAMFARDALAKHMYAKLFEWLVMKVNNALVSSADEHSFIGVLDIYGFETFEVNSFEQFCINYANEKLQQQFCQHVFKLEQEEYVREEIEWKFIDFYDNQPCIALIENKLGILDLLNDECRMPRGSDQSWVQKLYDRHLKKSKHFDKSKLSNTSFFVVHFADKVRYEMEGFLEKNRDTVREEQLNILKASQFELVSELFMEKDQEKEVEVKAGVGRHGAMKAKVTHSTTKPLGPPGQKRKETRRTVASQFQDSLGKLMATLNSTTPHYVRCVKPNDFKLSFTFDAKRAVQQLRACGVLETIRISAAGYPSRWTYPEFYGRYRVLMKSNEITKKNYRKTCEDVLARLIPEPDKYQSGKTKIFFRAGQVAYLEKLRADKLRICAVLIQKSVRGWLQRTRYVRMQRAAVTIQRFARGYQARCLAKFLRRTHAATVIQTQWRCYVKRQHFIKVRSAAIKIQSFTRGMFGRKYYMVVLRQAKAILIQRYVRGYLARVHYQRDLRSIIYLQCCVRRMRAKRELKVLKIEARSVDHFKKLNKGMENKIMELQRKLDVSVKENHSLIAKSLEVGELRRKVEATRENQSIIDKLQIRITELETEVTEVRNLLSDSQAETKIALESLEKERYDKDEVILGLQTEKDSLEGKNKSLETEMQENETRIKKECDETIITKCRHLEQELEDERSQHQARIKDYNRLEQRYDNIKDELEMMRNKDSSENQEASFSSLRPNSSDVELMLLNGDAEVTGEEKKEQYPELQEKIKMLEAEKSELEQRILSRVEVNVEYAGQVKARETLQQNQQLRNEINNLRQLVGEKAAMTKDSDLYKEMVNQMEAMEEELAIRRNEVIQLKSYLAKHPVTSEEKETMTSAELLGSRNRMEDISIEKLDKNELKAVLVKVYDHNRMLEAELEAEKRNHEFETGELRESIKHLTQKKQHGPFDVPSIEGNLQQELSRLSNENMELLARVESMDKLNRKLKRQLKLYSRKLNTIDAHGNVIPPESASTITSQTNPTLTLSQDDSTSVQSHPVLRHKDSVTGGALGMVQYKAGDEAKIIQGLILELQPRGVAVNMIPGLPAYLLFKLLRFADYSNDDKMIKQLLQHIINGIKKVEKKHDKDFEYISFWLANTCRFLHNMKQYSGEEEFMRESTEGQKRHCLRNFDLAEYRPVFSDIAVSLFQRLILIVEHKIKPMIVPAMLEHDTIQGLSSSVKPSGMRGRSSSRDETSDSHYTVEIMLKQLTVCHNCLLQHGTDPTLVTQIFRQVFYSIVAHTLNNQLVRKELCNWSKAMQIRYNVSQLEEWIRKHNLGESSVLSTLDPLVHASQLLQVKKSTDGDAEEICEMCTSLNSNQIVKLLQMITPTNDYEERVPVKFVKSVQAKLRNKKHQVANDSLLLDTSRLFGVTFSYCPSSLALEQIAIPDNLRYVAHIKAV</sequence>
<evidence type="ECO:0000256" key="8">
    <source>
        <dbReference type="ARBA" id="ARBA00023203"/>
    </source>
</evidence>
<dbReference type="InterPro" id="IPR000048">
    <property type="entry name" value="IQ_motif_EF-hand-BS"/>
</dbReference>
<dbReference type="Pfam" id="PF00063">
    <property type="entry name" value="Myosin_head"/>
    <property type="match status" value="1"/>
</dbReference>
<protein>
    <recommendedName>
        <fullName evidence="16">Myosin V</fullName>
    </recommendedName>
</protein>
<dbReference type="Pfam" id="PF00612">
    <property type="entry name" value="IQ"/>
    <property type="match status" value="5"/>
</dbReference>
<dbReference type="InterPro" id="IPR036103">
    <property type="entry name" value="MYSc_Myo5"/>
</dbReference>
<organism evidence="14 15">
    <name type="scientific">Clavelina lepadiformis</name>
    <name type="common">Light-bulb sea squirt</name>
    <name type="synonym">Ascidia lepadiformis</name>
    <dbReference type="NCBI Taxonomy" id="159417"/>
    <lineage>
        <taxon>Eukaryota</taxon>
        <taxon>Metazoa</taxon>
        <taxon>Chordata</taxon>
        <taxon>Tunicata</taxon>
        <taxon>Ascidiacea</taxon>
        <taxon>Aplousobranchia</taxon>
        <taxon>Clavelinidae</taxon>
        <taxon>Clavelina</taxon>
    </lineage>
</organism>
<dbReference type="Gene3D" id="1.10.10.820">
    <property type="match status" value="1"/>
</dbReference>
<dbReference type="InterPro" id="IPR001609">
    <property type="entry name" value="Myosin_head_motor_dom-like"/>
</dbReference>
<dbReference type="PRINTS" id="PR00193">
    <property type="entry name" value="MYOSINHEAVY"/>
</dbReference>
<feature type="coiled-coil region" evidence="10">
    <location>
        <begin position="928"/>
        <end position="955"/>
    </location>
</feature>
<dbReference type="PROSITE" id="PS51126">
    <property type="entry name" value="DILUTE"/>
    <property type="match status" value="1"/>
</dbReference>
<dbReference type="EMBL" id="CAWYQH010000152">
    <property type="protein sequence ID" value="CAK8696216.1"/>
    <property type="molecule type" value="Genomic_DNA"/>
</dbReference>
<feature type="compositionally biased region" description="Polar residues" evidence="11">
    <location>
        <begin position="1397"/>
        <end position="1421"/>
    </location>
</feature>
<evidence type="ECO:0000256" key="3">
    <source>
        <dbReference type="ARBA" id="ARBA00022840"/>
    </source>
</evidence>